<feature type="transmembrane region" description="Helical" evidence="2">
    <location>
        <begin position="166"/>
        <end position="189"/>
    </location>
</feature>
<feature type="transmembrane region" description="Helical" evidence="2">
    <location>
        <begin position="201"/>
        <end position="222"/>
    </location>
</feature>
<dbReference type="Proteomes" id="UP000307440">
    <property type="component" value="Unassembled WGS sequence"/>
</dbReference>
<organism evidence="3 4">
    <name type="scientific">Coprinopsis marcescibilis</name>
    <name type="common">Agaric fungus</name>
    <name type="synonym">Psathyrella marcescibilis</name>
    <dbReference type="NCBI Taxonomy" id="230819"/>
    <lineage>
        <taxon>Eukaryota</taxon>
        <taxon>Fungi</taxon>
        <taxon>Dikarya</taxon>
        <taxon>Basidiomycota</taxon>
        <taxon>Agaricomycotina</taxon>
        <taxon>Agaricomycetes</taxon>
        <taxon>Agaricomycetidae</taxon>
        <taxon>Agaricales</taxon>
        <taxon>Agaricineae</taxon>
        <taxon>Psathyrellaceae</taxon>
        <taxon>Coprinopsis</taxon>
    </lineage>
</organism>
<feature type="transmembrane region" description="Helical" evidence="2">
    <location>
        <begin position="453"/>
        <end position="472"/>
    </location>
</feature>
<feature type="compositionally biased region" description="Polar residues" evidence="1">
    <location>
        <begin position="610"/>
        <end position="620"/>
    </location>
</feature>
<evidence type="ECO:0000256" key="2">
    <source>
        <dbReference type="SAM" id="Phobius"/>
    </source>
</evidence>
<proteinExistence type="predicted"/>
<gene>
    <name evidence="3" type="ORF">FA15DRAFT_17086</name>
</gene>
<evidence type="ECO:0000313" key="4">
    <source>
        <dbReference type="Proteomes" id="UP000307440"/>
    </source>
</evidence>
<evidence type="ECO:0000313" key="3">
    <source>
        <dbReference type="EMBL" id="TFK30594.1"/>
    </source>
</evidence>
<feature type="region of interest" description="Disordered" evidence="1">
    <location>
        <begin position="582"/>
        <end position="630"/>
    </location>
</feature>
<reference evidence="3 4" key="1">
    <citation type="journal article" date="2019" name="Nat. Ecol. Evol.">
        <title>Megaphylogeny resolves global patterns of mushroom evolution.</title>
        <authorList>
            <person name="Varga T."/>
            <person name="Krizsan K."/>
            <person name="Foldi C."/>
            <person name="Dima B."/>
            <person name="Sanchez-Garcia M."/>
            <person name="Sanchez-Ramirez S."/>
            <person name="Szollosi G.J."/>
            <person name="Szarkandi J.G."/>
            <person name="Papp V."/>
            <person name="Albert L."/>
            <person name="Andreopoulos W."/>
            <person name="Angelini C."/>
            <person name="Antonin V."/>
            <person name="Barry K.W."/>
            <person name="Bougher N.L."/>
            <person name="Buchanan P."/>
            <person name="Buyck B."/>
            <person name="Bense V."/>
            <person name="Catcheside P."/>
            <person name="Chovatia M."/>
            <person name="Cooper J."/>
            <person name="Damon W."/>
            <person name="Desjardin D."/>
            <person name="Finy P."/>
            <person name="Geml J."/>
            <person name="Haridas S."/>
            <person name="Hughes K."/>
            <person name="Justo A."/>
            <person name="Karasinski D."/>
            <person name="Kautmanova I."/>
            <person name="Kiss B."/>
            <person name="Kocsube S."/>
            <person name="Kotiranta H."/>
            <person name="LaButti K.M."/>
            <person name="Lechner B.E."/>
            <person name="Liimatainen K."/>
            <person name="Lipzen A."/>
            <person name="Lukacs Z."/>
            <person name="Mihaltcheva S."/>
            <person name="Morgado L.N."/>
            <person name="Niskanen T."/>
            <person name="Noordeloos M.E."/>
            <person name="Ohm R.A."/>
            <person name="Ortiz-Santana B."/>
            <person name="Ovrebo C."/>
            <person name="Racz N."/>
            <person name="Riley R."/>
            <person name="Savchenko A."/>
            <person name="Shiryaev A."/>
            <person name="Soop K."/>
            <person name="Spirin V."/>
            <person name="Szebenyi C."/>
            <person name="Tomsovsky M."/>
            <person name="Tulloss R.E."/>
            <person name="Uehling J."/>
            <person name="Grigoriev I.V."/>
            <person name="Vagvolgyi C."/>
            <person name="Papp T."/>
            <person name="Martin F.M."/>
            <person name="Miettinen O."/>
            <person name="Hibbett D.S."/>
            <person name="Nagy L.G."/>
        </authorList>
    </citation>
    <scope>NUCLEOTIDE SEQUENCE [LARGE SCALE GENOMIC DNA]</scope>
    <source>
        <strain evidence="3 4">CBS 121175</strain>
    </source>
</reference>
<accession>A0A5C3LC04</accession>
<dbReference type="AlphaFoldDB" id="A0A5C3LC04"/>
<dbReference type="OrthoDB" id="3267487at2759"/>
<feature type="transmembrane region" description="Helical" evidence="2">
    <location>
        <begin position="136"/>
        <end position="160"/>
    </location>
</feature>
<feature type="transmembrane region" description="Helical" evidence="2">
    <location>
        <begin position="98"/>
        <end position="116"/>
    </location>
</feature>
<keyword evidence="2" id="KW-1133">Transmembrane helix</keyword>
<feature type="compositionally biased region" description="Polar residues" evidence="1">
    <location>
        <begin position="591"/>
        <end position="602"/>
    </location>
</feature>
<keyword evidence="4" id="KW-1185">Reference proteome</keyword>
<dbReference type="EMBL" id="ML210146">
    <property type="protein sequence ID" value="TFK30594.1"/>
    <property type="molecule type" value="Genomic_DNA"/>
</dbReference>
<protein>
    <submittedName>
        <fullName evidence="3">Uncharacterized protein</fullName>
    </submittedName>
</protein>
<keyword evidence="2" id="KW-0812">Transmembrane</keyword>
<sequence length="630" mass="70484">MSSGSLFPSRTSGVQPRLPTSSIPSQQGSRTASITARPMVKLIDSPCTHSEVVVELSTKLVIQNYQVFYKATPIHTFQPMYRSLADGSLVSPPFEEDLFNANFSLLFLGSLAAVFIRNIFASAGYIRRGRVKRKTLFYLLLSSQLLAPVSLVPVIVSYFVEGINCTVVVMLSYMGAMVSLGILITGILGVKAYKCLENPRILPIILFLLQASTTAVVIADLVTTRGVRRLTGSCVQVTDLQYTRFFVGLQAVQSLFVCLCFVWASYKSRSSPAARGRVSLRLSTDDVQLEIPCLEDEDQQNSQRRGWWDYVPGNNNNNSTARNQKGPLKPVTSMLNRAAQATAQLFNGTTRYEEKIGSYTQTFQEARAQNITAVDPLSVRRGVEPHLASAEQQGRNSPALSSISRFSRLFPRMELFHQVLNDELLYTTFITFACLLVAILVAISVHLETCLSITVWITLNWAFISLLVVHSLGRVVARHEKEAWIQQSASRNGVIRGANHSVRQSRRTHTTQWTSSIIPSRNRSLHERYRRDPNDPYSETRPLDQERFSWQFGTVAPPSANPPPLLLSVRNVTHDSQYTQEFEFEPAPPQRTVSWRSNSTGRNGRLSAASAYSTNSNLEQQIRPEKPRPF</sequence>
<evidence type="ECO:0000256" key="1">
    <source>
        <dbReference type="SAM" id="MobiDB-lite"/>
    </source>
</evidence>
<feature type="transmembrane region" description="Helical" evidence="2">
    <location>
        <begin position="424"/>
        <end position="447"/>
    </location>
</feature>
<keyword evidence="2" id="KW-0472">Membrane</keyword>
<feature type="region of interest" description="Disordered" evidence="1">
    <location>
        <begin position="1"/>
        <end position="33"/>
    </location>
</feature>
<feature type="compositionally biased region" description="Basic and acidic residues" evidence="1">
    <location>
        <begin position="524"/>
        <end position="534"/>
    </location>
</feature>
<feature type="transmembrane region" description="Helical" evidence="2">
    <location>
        <begin position="242"/>
        <end position="266"/>
    </location>
</feature>
<feature type="region of interest" description="Disordered" evidence="1">
    <location>
        <begin position="524"/>
        <end position="543"/>
    </location>
</feature>
<name>A0A5C3LC04_COPMA</name>